<evidence type="ECO:0000313" key="2">
    <source>
        <dbReference type="Proteomes" id="UP000186922"/>
    </source>
</evidence>
<sequence length="180" mass="20142">MEMRLSQRHPGKKTAVEGLLSIQAYIDQLLSSFLRALLKDIPKGMTDISESEDLSSLQEAGRQEISATTGKSRKVSEVTAEIDFDHTDENFQSEYNLNEVYKLVPLLILEELFGFSDLRDASRLCRYDHMTIFFSDLRNLNAIHFSPVEVTSDAMSNSKQRHGCSSATCCCKGGHTNLAS</sequence>
<dbReference type="Proteomes" id="UP000186922">
    <property type="component" value="Unassembled WGS sequence"/>
</dbReference>
<keyword evidence="2" id="KW-1185">Reference proteome</keyword>
<reference evidence="1 2" key="1">
    <citation type="journal article" date="2016" name="Nat. Commun.">
        <title>Extremotolerant tardigrade genome and improved radiotolerance of human cultured cells by tardigrade-unique protein.</title>
        <authorList>
            <person name="Hashimoto T."/>
            <person name="Horikawa D.D."/>
            <person name="Saito Y."/>
            <person name="Kuwahara H."/>
            <person name="Kozuka-Hata H."/>
            <person name="Shin-I T."/>
            <person name="Minakuchi Y."/>
            <person name="Ohishi K."/>
            <person name="Motoyama A."/>
            <person name="Aizu T."/>
            <person name="Enomoto A."/>
            <person name="Kondo K."/>
            <person name="Tanaka S."/>
            <person name="Hara Y."/>
            <person name="Koshikawa S."/>
            <person name="Sagara H."/>
            <person name="Miura T."/>
            <person name="Yokobori S."/>
            <person name="Miyagawa K."/>
            <person name="Suzuki Y."/>
            <person name="Kubo T."/>
            <person name="Oyama M."/>
            <person name="Kohara Y."/>
            <person name="Fujiyama A."/>
            <person name="Arakawa K."/>
            <person name="Katayama T."/>
            <person name="Toyoda A."/>
            <person name="Kunieda T."/>
        </authorList>
    </citation>
    <scope>NUCLEOTIDE SEQUENCE [LARGE SCALE GENOMIC DNA]</scope>
    <source>
        <strain evidence="1 2">YOKOZUNA-1</strain>
    </source>
</reference>
<dbReference type="AlphaFoldDB" id="A0A1D1V6G1"/>
<organism evidence="1 2">
    <name type="scientific">Ramazzottius varieornatus</name>
    <name type="common">Water bear</name>
    <name type="synonym">Tardigrade</name>
    <dbReference type="NCBI Taxonomy" id="947166"/>
    <lineage>
        <taxon>Eukaryota</taxon>
        <taxon>Metazoa</taxon>
        <taxon>Ecdysozoa</taxon>
        <taxon>Tardigrada</taxon>
        <taxon>Eutardigrada</taxon>
        <taxon>Parachela</taxon>
        <taxon>Hypsibioidea</taxon>
        <taxon>Ramazzottiidae</taxon>
        <taxon>Ramazzottius</taxon>
    </lineage>
</organism>
<comment type="caution">
    <text evidence="1">The sequence shown here is derived from an EMBL/GenBank/DDBJ whole genome shotgun (WGS) entry which is preliminary data.</text>
</comment>
<gene>
    <name evidence="1" type="primary">RvY_08618-1</name>
    <name evidence="1" type="synonym">RvY_08618.1</name>
    <name evidence="1" type="ORF">RvY_08618</name>
</gene>
<protein>
    <submittedName>
        <fullName evidence="1">Uncharacterized protein</fullName>
    </submittedName>
</protein>
<dbReference type="EMBL" id="BDGG01000004">
    <property type="protein sequence ID" value="GAU97296.1"/>
    <property type="molecule type" value="Genomic_DNA"/>
</dbReference>
<evidence type="ECO:0000313" key="1">
    <source>
        <dbReference type="EMBL" id="GAU97296.1"/>
    </source>
</evidence>
<proteinExistence type="predicted"/>
<accession>A0A1D1V6G1</accession>
<name>A0A1D1V6G1_RAMVA</name>